<dbReference type="RefSeq" id="WP_165333694.1">
    <property type="nucleotide sequence ID" value="NZ_JAAKZW010000094.1"/>
</dbReference>
<evidence type="ECO:0008006" key="4">
    <source>
        <dbReference type="Google" id="ProtNLM"/>
    </source>
</evidence>
<comment type="caution">
    <text evidence="2">The sequence shown here is derived from an EMBL/GenBank/DDBJ whole genome shotgun (WGS) entry which is preliminary data.</text>
</comment>
<proteinExistence type="predicted"/>
<keyword evidence="1" id="KW-1133">Transmembrane helix</keyword>
<keyword evidence="1" id="KW-0812">Transmembrane</keyword>
<protein>
    <recommendedName>
        <fullName evidence="4">PqqD family protein</fullName>
    </recommendedName>
</protein>
<gene>
    <name evidence="2" type="ORF">G6045_21630</name>
</gene>
<organism evidence="2 3">
    <name type="scientific">Streptomyces mesophilus</name>
    <dbReference type="NCBI Taxonomy" id="1775132"/>
    <lineage>
        <taxon>Bacteria</taxon>
        <taxon>Bacillati</taxon>
        <taxon>Actinomycetota</taxon>
        <taxon>Actinomycetes</taxon>
        <taxon>Kitasatosporales</taxon>
        <taxon>Streptomycetaceae</taxon>
        <taxon>Streptomyces</taxon>
    </lineage>
</organism>
<feature type="transmembrane region" description="Helical" evidence="1">
    <location>
        <begin position="114"/>
        <end position="134"/>
    </location>
</feature>
<feature type="transmembrane region" description="Helical" evidence="1">
    <location>
        <begin position="247"/>
        <end position="266"/>
    </location>
</feature>
<evidence type="ECO:0000313" key="3">
    <source>
        <dbReference type="Proteomes" id="UP000481109"/>
    </source>
</evidence>
<feature type="transmembrane region" description="Helical" evidence="1">
    <location>
        <begin position="327"/>
        <end position="350"/>
    </location>
</feature>
<name>A0A6G4XNG6_9ACTN</name>
<reference evidence="2 3" key="1">
    <citation type="submission" date="2020-02" db="EMBL/GenBank/DDBJ databases">
        <title>Whole-genome analyses of novel actinobacteria.</title>
        <authorList>
            <person name="Sahin N."/>
            <person name="Tokatli A."/>
        </authorList>
    </citation>
    <scope>NUCLEOTIDE SEQUENCE [LARGE SCALE GENOMIC DNA]</scope>
    <source>
        <strain evidence="2 3">YC504</strain>
    </source>
</reference>
<dbReference type="AlphaFoldDB" id="A0A6G4XNG6"/>
<feature type="transmembrane region" description="Helical" evidence="1">
    <location>
        <begin position="146"/>
        <end position="169"/>
    </location>
</feature>
<keyword evidence="3" id="KW-1185">Reference proteome</keyword>
<dbReference type="EMBL" id="JAAKZW010000094">
    <property type="protein sequence ID" value="NGO78244.1"/>
    <property type="molecule type" value="Genomic_DNA"/>
</dbReference>
<accession>A0A6G4XNG6</accession>
<evidence type="ECO:0000256" key="1">
    <source>
        <dbReference type="SAM" id="Phobius"/>
    </source>
</evidence>
<sequence length="402" mass="43704">MADVWTPTTVRLHPLACRRDRDEWIVGRMATGRFVALPEAGKRVIELLQEGLTVPDVGVRLRQETGEDVDVPEFVTALMDLEFVAEADGHPVPAAPPKPPPLARLRPHHVRWTLHPALPLMAGALVATALFLVATRPELALDFRTLLWTSHGSLVLALHAAAGWTLLYVHELAHLLTARATGVPGRIELGTRLQFLVLQTDISGIELAPRRHRLTAYLAGIAVNLTTFALAVLGAAAVTPGTLPHRVLLAVALTALLPLPFQLMVFMRTDLYFVLQDLTGCRDLYGEGVTYAAYVGRRLLRRTHRPGSPAGDPSALLPRHERRAVRVYTVVLVVGTAACLGFLAAITLPADLTLLSGAVSALGPGRPVSATLDAAAVLVFLGGLHVLWAVTWVRNRRRRRER</sequence>
<dbReference type="Proteomes" id="UP000481109">
    <property type="component" value="Unassembled WGS sequence"/>
</dbReference>
<evidence type="ECO:0000313" key="2">
    <source>
        <dbReference type="EMBL" id="NGO78244.1"/>
    </source>
</evidence>
<feature type="transmembrane region" description="Helical" evidence="1">
    <location>
        <begin position="214"/>
        <end position="235"/>
    </location>
</feature>
<keyword evidence="1" id="KW-0472">Membrane</keyword>
<feature type="transmembrane region" description="Helical" evidence="1">
    <location>
        <begin position="370"/>
        <end position="393"/>
    </location>
</feature>